<dbReference type="AlphaFoldDB" id="A0A9P3PCN3"/>
<feature type="compositionally biased region" description="Polar residues" evidence="1">
    <location>
        <begin position="222"/>
        <end position="232"/>
    </location>
</feature>
<dbReference type="PANTHER" id="PTHR11695">
    <property type="entry name" value="ALCOHOL DEHYDROGENASE RELATED"/>
    <property type="match status" value="1"/>
</dbReference>
<keyword evidence="3" id="KW-1185">Reference proteome</keyword>
<feature type="compositionally biased region" description="Low complexity" evidence="1">
    <location>
        <begin position="707"/>
        <end position="719"/>
    </location>
</feature>
<dbReference type="PANTHER" id="PTHR11695:SF294">
    <property type="entry name" value="RETICULON-4-INTERACTING PROTEIN 1, MITOCHONDRIAL"/>
    <property type="match status" value="1"/>
</dbReference>
<dbReference type="Gene3D" id="3.40.50.720">
    <property type="entry name" value="NAD(P)-binding Rossmann-like Domain"/>
    <property type="match status" value="1"/>
</dbReference>
<feature type="compositionally biased region" description="Basic and acidic residues" evidence="1">
    <location>
        <begin position="486"/>
        <end position="503"/>
    </location>
</feature>
<sequence>MTKPTVLQSLLGLPSQTYSFPPEKVYYSTKQDMLRVAAETKHQAPSQTTVLRGDERPQGIKPAHDVRAQPSTQKLLITDLDEADDDDSDRDVFYTPNTSPRTSLASTIAAPLRAPSPPVVVSTKTSFTHVNTSTTSISSSALDGHSLFSIASSDTTHMTSTVQSDAETHVMRVKTRPEPPQVTNGHVDQEWSKDVRWLVQPAAKATRTPRRRHPATVETESKSQTRTRTKPNTAIAKNISKTTPSIMSSMIALLEEEEPEDTPYMLDHPRSSVLISTPRRSGPRSRMTSNPAPTSAPSSRVKAAPGTYLPRRRSRSLGHGSSSQASSSSSHNTSTSSSASSSCTSSSHRTSKYASSSSDPFNPNTTSLPTFTPGDLPSHGTPGYTSLVLPRAPVPLSQTSHRPKGLFSLKDTLPAIDVNGKVDLTRSGIAQTTMASVEVVRGLSGAPSSATQNTTPGKKLMGLFRRGSSSHSTASRLPSAFGSSEGRVRSQSEDGIGKGREVQSEASDSPLGFTSYRAPPKSVPGGSVLVQVWAVGVDGVDWRLVFGGSSGNGAGTIRSKAHAASESRTPSGTTRSTPKRSVSLRSTLGRFGGGQHRSEPSSPATARGTQSPSAPPAAPYTPAAGVGYIPGRSFVGRVLECGWEVEEEMFKRGDWVVGLLELKKCGALTEFIVVDRHRVHRAPYPLMPHAGLSPLSHAPHVIEPPTDRASSSTSPSRGSPAPPGSSDPSPLPSPSSSRSNSGGLPGAHVPSLSRNQSTRQGPPVPPPSLEELALLALCGIPAYRAIRTFALAFSDGSPGDRVERNLEYEEPNALYNKARAKEAYDGARRRRALVLRGHDGPGAMAVQMLVRRGWRVCVHVPFACLAYEGAGLAGVGASGSEYRMRRVEERVRAWGGEEVIFDDGEKGEGVDERGPAVRVIERLCEDGDVFDAVLDTVGGKEVWEAAERLLKSVGGVGATGREGGNGNGKKEKPKKVGIGVKQFTTLVGDTPGRIMPSAGDNLKAGLRSLNFGGGKSDGKKVEGKVGYAWVSHAQDVDWEGEDIKETLGSVLRTVMEDGIRPWVGENTPDRVVPFEKAPRVFVSGESSQLTEGGTVVVKVVG</sequence>
<dbReference type="InterPro" id="IPR050700">
    <property type="entry name" value="YIM1/Zinc_Alcohol_DH_Fams"/>
</dbReference>
<feature type="region of interest" description="Disordered" evidence="1">
    <location>
        <begin position="203"/>
        <end position="235"/>
    </location>
</feature>
<feature type="region of interest" description="Disordered" evidence="1">
    <location>
        <begin position="551"/>
        <end position="619"/>
    </location>
</feature>
<dbReference type="Proteomes" id="UP001063166">
    <property type="component" value="Unassembled WGS sequence"/>
</dbReference>
<feature type="compositionally biased region" description="Low complexity" evidence="1">
    <location>
        <begin position="567"/>
        <end position="581"/>
    </location>
</feature>
<feature type="region of interest" description="Disordered" evidence="1">
    <location>
        <begin position="465"/>
        <end position="520"/>
    </location>
</feature>
<reference evidence="2" key="1">
    <citation type="submission" date="2022-07" db="EMBL/GenBank/DDBJ databases">
        <title>The genome of Lyophyllum shimeji provides insight into the initial evolution of ectomycorrhizal fungal genome.</title>
        <authorList>
            <person name="Kobayashi Y."/>
            <person name="Shibata T."/>
            <person name="Hirakawa H."/>
            <person name="Shigenobu S."/>
            <person name="Nishiyama T."/>
            <person name="Yamada A."/>
            <person name="Hasebe M."/>
            <person name="Kawaguchi M."/>
        </authorList>
    </citation>
    <scope>NUCLEOTIDE SEQUENCE</scope>
    <source>
        <strain evidence="2">AT787</strain>
    </source>
</reference>
<feature type="compositionally biased region" description="Pro residues" evidence="1">
    <location>
        <begin position="720"/>
        <end position="733"/>
    </location>
</feature>
<accession>A0A9P3PCN3</accession>
<feature type="compositionally biased region" description="Polar residues" evidence="1">
    <location>
        <begin position="352"/>
        <end position="370"/>
    </location>
</feature>
<evidence type="ECO:0000256" key="1">
    <source>
        <dbReference type="SAM" id="MobiDB-lite"/>
    </source>
</evidence>
<dbReference type="InterPro" id="IPR011032">
    <property type="entry name" value="GroES-like_sf"/>
</dbReference>
<feature type="compositionally biased region" description="Polar residues" evidence="1">
    <location>
        <begin position="600"/>
        <end position="611"/>
    </location>
</feature>
<name>A0A9P3PCN3_LYOSH</name>
<dbReference type="Gene3D" id="3.90.180.10">
    <property type="entry name" value="Medium-chain alcohol dehydrogenases, catalytic domain"/>
    <property type="match status" value="1"/>
</dbReference>
<feature type="compositionally biased region" description="Low complexity" evidence="1">
    <location>
        <begin position="288"/>
        <end position="299"/>
    </location>
</feature>
<comment type="caution">
    <text evidence="2">The sequence shown here is derived from an EMBL/GenBank/DDBJ whole genome shotgun (WGS) entry which is preliminary data.</text>
</comment>
<feature type="region of interest" description="Disordered" evidence="1">
    <location>
        <begin position="695"/>
        <end position="767"/>
    </location>
</feature>
<dbReference type="SUPFAM" id="SSF50129">
    <property type="entry name" value="GroES-like"/>
    <property type="match status" value="1"/>
</dbReference>
<evidence type="ECO:0000313" key="2">
    <source>
        <dbReference type="EMBL" id="GLB33283.1"/>
    </source>
</evidence>
<proteinExistence type="predicted"/>
<feature type="compositionally biased region" description="Low complexity" evidence="1">
    <location>
        <begin position="317"/>
        <end position="348"/>
    </location>
</feature>
<feature type="region of interest" description="Disordered" evidence="1">
    <location>
        <begin position="259"/>
        <end position="389"/>
    </location>
</feature>
<dbReference type="EMBL" id="BRPK01000001">
    <property type="protein sequence ID" value="GLB33283.1"/>
    <property type="molecule type" value="Genomic_DNA"/>
</dbReference>
<dbReference type="OrthoDB" id="201656at2759"/>
<dbReference type="GO" id="GO:0005739">
    <property type="term" value="C:mitochondrion"/>
    <property type="evidence" value="ECO:0007669"/>
    <property type="project" value="TreeGrafter"/>
</dbReference>
<protein>
    <submittedName>
        <fullName evidence="2">Uncharacterized protein</fullName>
    </submittedName>
</protein>
<organism evidence="2 3">
    <name type="scientific">Lyophyllum shimeji</name>
    <name type="common">Hon-shimeji</name>
    <name type="synonym">Tricholoma shimeji</name>
    <dbReference type="NCBI Taxonomy" id="47721"/>
    <lineage>
        <taxon>Eukaryota</taxon>
        <taxon>Fungi</taxon>
        <taxon>Dikarya</taxon>
        <taxon>Basidiomycota</taxon>
        <taxon>Agaricomycotina</taxon>
        <taxon>Agaricomycetes</taxon>
        <taxon>Agaricomycetidae</taxon>
        <taxon>Agaricales</taxon>
        <taxon>Tricholomatineae</taxon>
        <taxon>Lyophyllaceae</taxon>
        <taxon>Lyophyllum</taxon>
    </lineage>
</organism>
<feature type="compositionally biased region" description="Polar residues" evidence="1">
    <location>
        <begin position="467"/>
        <end position="476"/>
    </location>
</feature>
<feature type="compositionally biased region" description="Basic and acidic residues" evidence="1">
    <location>
        <begin position="52"/>
        <end position="64"/>
    </location>
</feature>
<gene>
    <name evidence="2" type="ORF">LshimejAT787_0101670</name>
</gene>
<evidence type="ECO:0000313" key="3">
    <source>
        <dbReference type="Proteomes" id="UP001063166"/>
    </source>
</evidence>
<feature type="region of interest" description="Disordered" evidence="1">
    <location>
        <begin position="40"/>
        <end position="64"/>
    </location>
</feature>